<dbReference type="Pfam" id="PF00069">
    <property type="entry name" value="Pkinase"/>
    <property type="match status" value="1"/>
</dbReference>
<feature type="transmembrane region" description="Helical" evidence="8">
    <location>
        <begin position="328"/>
        <end position="351"/>
    </location>
</feature>
<gene>
    <name evidence="10" type="ORF">EFL95_05195</name>
</gene>
<proteinExistence type="predicted"/>
<protein>
    <recommendedName>
        <fullName evidence="1">non-specific serine/threonine protein kinase</fullName>
        <ecNumber evidence="1">2.7.11.1</ecNumber>
    </recommendedName>
</protein>
<evidence type="ECO:0000256" key="6">
    <source>
        <dbReference type="ARBA" id="ARBA00022840"/>
    </source>
</evidence>
<evidence type="ECO:0000256" key="7">
    <source>
        <dbReference type="PROSITE-ProRule" id="PRU10141"/>
    </source>
</evidence>
<evidence type="ECO:0000256" key="5">
    <source>
        <dbReference type="ARBA" id="ARBA00022777"/>
    </source>
</evidence>
<dbReference type="AlphaFoldDB" id="A0A3N0DSW7"/>
<keyword evidence="3" id="KW-0808">Transferase</keyword>
<organism evidence="10 11">
    <name type="scientific">Nocardioides marmorisolisilvae</name>
    <dbReference type="NCBI Taxonomy" id="1542737"/>
    <lineage>
        <taxon>Bacteria</taxon>
        <taxon>Bacillati</taxon>
        <taxon>Actinomycetota</taxon>
        <taxon>Actinomycetes</taxon>
        <taxon>Propionibacteriales</taxon>
        <taxon>Nocardioidaceae</taxon>
        <taxon>Nocardioides</taxon>
    </lineage>
</organism>
<dbReference type="Gene3D" id="1.10.510.10">
    <property type="entry name" value="Transferase(Phosphotransferase) domain 1"/>
    <property type="match status" value="1"/>
</dbReference>
<feature type="domain" description="Protein kinase" evidence="9">
    <location>
        <begin position="13"/>
        <end position="267"/>
    </location>
</feature>
<evidence type="ECO:0000256" key="4">
    <source>
        <dbReference type="ARBA" id="ARBA00022741"/>
    </source>
</evidence>
<dbReference type="SUPFAM" id="SSF56112">
    <property type="entry name" value="Protein kinase-like (PK-like)"/>
    <property type="match status" value="1"/>
</dbReference>
<keyword evidence="8" id="KW-1133">Transmembrane helix</keyword>
<evidence type="ECO:0000313" key="10">
    <source>
        <dbReference type="EMBL" id="RNL78493.1"/>
    </source>
</evidence>
<comment type="caution">
    <text evidence="10">The sequence shown here is derived from an EMBL/GenBank/DDBJ whole genome shotgun (WGS) entry which is preliminary data.</text>
</comment>
<dbReference type="Gene3D" id="3.30.200.20">
    <property type="entry name" value="Phosphorylase Kinase, domain 1"/>
    <property type="match status" value="1"/>
</dbReference>
<dbReference type="InterPro" id="IPR008271">
    <property type="entry name" value="Ser/Thr_kinase_AS"/>
</dbReference>
<evidence type="ECO:0000256" key="3">
    <source>
        <dbReference type="ARBA" id="ARBA00022679"/>
    </source>
</evidence>
<sequence length="387" mass="41288">MTIDQSTMLDDRYRLDERIGTGGMADVYRATDEVLGRQVAVKVLREVTDPLQRTRFIDEARTLAGLDHPGLITLLDAGIRGERPYLVMTLVEDATLSARISVGPLDSDEVAALGAQVARALAYAHGQGVVHRDVKPSNVLLCGDGRALLADFGIARLVGATEHHTRTGDAIGSPAYLSPEQVTGEELTPALDIYSLGLVLLESLTAQRAYPGTPVEAAVARLNAAPAIPDSLSPEWRELIQQMTHRVPENRPNAVEVADLLSSTPFEGTGTAFRQAQRTPDESEVEHTAVLELGALDAAATTGAAPYVDGPVERATTYLVDPAHTRNWLWWQIGVLAVISVAIVIALVVLLNGGNDTKSDNGIPANVPAQYQGPLSDLHDALNGAAR</sequence>
<keyword evidence="11" id="KW-1185">Reference proteome</keyword>
<dbReference type="PANTHER" id="PTHR43289">
    <property type="entry name" value="MITOGEN-ACTIVATED PROTEIN KINASE KINASE KINASE 20-RELATED"/>
    <property type="match status" value="1"/>
</dbReference>
<dbReference type="InterPro" id="IPR000719">
    <property type="entry name" value="Prot_kinase_dom"/>
</dbReference>
<keyword evidence="2 10" id="KW-0723">Serine/threonine-protein kinase</keyword>
<dbReference type="EC" id="2.7.11.1" evidence="1"/>
<feature type="binding site" evidence="7">
    <location>
        <position position="42"/>
    </location>
    <ligand>
        <name>ATP</name>
        <dbReference type="ChEBI" id="CHEBI:30616"/>
    </ligand>
</feature>
<keyword evidence="6 7" id="KW-0067">ATP-binding</keyword>
<dbReference type="PROSITE" id="PS50011">
    <property type="entry name" value="PROTEIN_KINASE_DOM"/>
    <property type="match status" value="1"/>
</dbReference>
<keyword evidence="5 10" id="KW-0418">Kinase</keyword>
<keyword evidence="8" id="KW-0812">Transmembrane</keyword>
<dbReference type="PANTHER" id="PTHR43289:SF6">
    <property type="entry name" value="SERINE_THREONINE-PROTEIN KINASE NEKL-3"/>
    <property type="match status" value="1"/>
</dbReference>
<name>A0A3N0DSW7_9ACTN</name>
<dbReference type="OrthoDB" id="9762169at2"/>
<dbReference type="GO" id="GO:0005524">
    <property type="term" value="F:ATP binding"/>
    <property type="evidence" value="ECO:0007669"/>
    <property type="project" value="UniProtKB-UniRule"/>
</dbReference>
<dbReference type="Proteomes" id="UP000277094">
    <property type="component" value="Unassembled WGS sequence"/>
</dbReference>
<evidence type="ECO:0000256" key="1">
    <source>
        <dbReference type="ARBA" id="ARBA00012513"/>
    </source>
</evidence>
<keyword evidence="4 7" id="KW-0547">Nucleotide-binding</keyword>
<evidence type="ECO:0000256" key="2">
    <source>
        <dbReference type="ARBA" id="ARBA00022527"/>
    </source>
</evidence>
<dbReference type="SMART" id="SM00220">
    <property type="entry name" value="S_TKc"/>
    <property type="match status" value="1"/>
</dbReference>
<dbReference type="CDD" id="cd14014">
    <property type="entry name" value="STKc_PknB_like"/>
    <property type="match status" value="1"/>
</dbReference>
<evidence type="ECO:0000259" key="9">
    <source>
        <dbReference type="PROSITE" id="PS50011"/>
    </source>
</evidence>
<dbReference type="PROSITE" id="PS00108">
    <property type="entry name" value="PROTEIN_KINASE_ST"/>
    <property type="match status" value="1"/>
</dbReference>
<reference evidence="10 11" key="1">
    <citation type="submission" date="2018-11" db="EMBL/GenBank/DDBJ databases">
        <authorList>
            <person name="Li F."/>
        </authorList>
    </citation>
    <scope>NUCLEOTIDE SEQUENCE [LARGE SCALE GENOMIC DNA]</scope>
    <source>
        <strain evidence="10 11">KIS18-7</strain>
    </source>
</reference>
<dbReference type="EMBL" id="RJSG01000002">
    <property type="protein sequence ID" value="RNL78493.1"/>
    <property type="molecule type" value="Genomic_DNA"/>
</dbReference>
<evidence type="ECO:0000313" key="11">
    <source>
        <dbReference type="Proteomes" id="UP000277094"/>
    </source>
</evidence>
<accession>A0A3N0DSW7</accession>
<dbReference type="PROSITE" id="PS00107">
    <property type="entry name" value="PROTEIN_KINASE_ATP"/>
    <property type="match status" value="1"/>
</dbReference>
<dbReference type="InterPro" id="IPR011009">
    <property type="entry name" value="Kinase-like_dom_sf"/>
</dbReference>
<dbReference type="RefSeq" id="WP_123232992.1">
    <property type="nucleotide sequence ID" value="NZ_RJSG01000002.1"/>
</dbReference>
<dbReference type="GO" id="GO:0004674">
    <property type="term" value="F:protein serine/threonine kinase activity"/>
    <property type="evidence" value="ECO:0007669"/>
    <property type="project" value="UniProtKB-KW"/>
</dbReference>
<evidence type="ECO:0000256" key="8">
    <source>
        <dbReference type="SAM" id="Phobius"/>
    </source>
</evidence>
<dbReference type="InterPro" id="IPR017441">
    <property type="entry name" value="Protein_kinase_ATP_BS"/>
</dbReference>
<keyword evidence="8" id="KW-0472">Membrane</keyword>